<evidence type="ECO:0000256" key="4">
    <source>
        <dbReference type="ARBA" id="ARBA00022475"/>
    </source>
</evidence>
<dbReference type="GO" id="GO:0006935">
    <property type="term" value="P:chemotaxis"/>
    <property type="evidence" value="ECO:0007669"/>
    <property type="project" value="UniProtKB-KW"/>
</dbReference>
<dbReference type="Pfam" id="PF03748">
    <property type="entry name" value="FliL"/>
    <property type="match status" value="1"/>
</dbReference>
<comment type="subcellular location">
    <subcellularLocation>
        <location evidence="10">Cell inner membrane</location>
    </subcellularLocation>
    <subcellularLocation>
        <location evidence="2">Cell membrane</location>
        <topology evidence="2">Single-pass membrane protein</topology>
    </subcellularLocation>
</comment>
<comment type="caution">
    <text evidence="12">The sequence shown here is derived from an EMBL/GenBank/DDBJ whole genome shotgun (WGS) entry which is preliminary data.</text>
</comment>
<dbReference type="RefSeq" id="WP_016899406.1">
    <property type="nucleotide sequence ID" value="NZ_BJXY01000021.1"/>
</dbReference>
<accession>A0AA37S4D9</accession>
<comment type="similarity">
    <text evidence="3 10">Belongs to the FliL family.</text>
</comment>
<feature type="signal peptide" evidence="11">
    <location>
        <begin position="1"/>
        <end position="20"/>
    </location>
</feature>
<keyword evidence="8" id="KW-1133">Transmembrane helix</keyword>
<reference evidence="12" key="1">
    <citation type="journal article" date="2014" name="Int. J. Syst. Evol. Microbiol.">
        <title>Complete genome sequence of Corynebacterium casei LMG S-19264T (=DSM 44701T), isolated from a smear-ripened cheese.</title>
        <authorList>
            <consortium name="US DOE Joint Genome Institute (JGI-PGF)"/>
            <person name="Walter F."/>
            <person name="Albersmeier A."/>
            <person name="Kalinowski J."/>
            <person name="Ruckert C."/>
        </authorList>
    </citation>
    <scope>NUCLEOTIDE SEQUENCE</scope>
    <source>
        <strain evidence="12">NBRC 103034</strain>
    </source>
</reference>
<sequence length="143" mass="15867">MKKIIIPLTVLALIAAAFFAGQFFNDSDSSQGSKQADISKVEYHEMERFIISVSDDSIARYLVLDLVLVTSPSVYNTGTEAMEPLVRNVLVKQFANMSHSQAKAVFKDIDAVQKDLLEQFNLVLANAVSVRLDNVLITNVFIQ</sequence>
<reference evidence="12" key="2">
    <citation type="submission" date="2023-01" db="EMBL/GenBank/DDBJ databases">
        <title>Draft genome sequence of Pseudoalteromonas tetraodonis strain NBRC 103034.</title>
        <authorList>
            <person name="Sun Q."/>
            <person name="Mori K."/>
        </authorList>
    </citation>
    <scope>NUCLEOTIDE SEQUENCE</scope>
    <source>
        <strain evidence="12">NBRC 103034</strain>
    </source>
</reference>
<keyword evidence="9 10" id="KW-0472">Membrane</keyword>
<evidence type="ECO:0000256" key="11">
    <source>
        <dbReference type="SAM" id="SignalP"/>
    </source>
</evidence>
<evidence type="ECO:0000313" key="13">
    <source>
        <dbReference type="Proteomes" id="UP001161408"/>
    </source>
</evidence>
<gene>
    <name evidence="12" type="ORF">GCM10007914_23730</name>
</gene>
<dbReference type="GO" id="GO:0005886">
    <property type="term" value="C:plasma membrane"/>
    <property type="evidence" value="ECO:0007669"/>
    <property type="project" value="UniProtKB-SubCell"/>
</dbReference>
<dbReference type="Proteomes" id="UP001161408">
    <property type="component" value="Unassembled WGS sequence"/>
</dbReference>
<dbReference type="EMBL" id="BSNE01000014">
    <property type="protein sequence ID" value="GLQ03492.1"/>
    <property type="molecule type" value="Genomic_DNA"/>
</dbReference>
<evidence type="ECO:0000256" key="5">
    <source>
        <dbReference type="ARBA" id="ARBA00022500"/>
    </source>
</evidence>
<keyword evidence="4" id="KW-1003">Cell membrane</keyword>
<evidence type="ECO:0000256" key="8">
    <source>
        <dbReference type="ARBA" id="ARBA00022989"/>
    </source>
</evidence>
<comment type="function">
    <text evidence="1 10">Controls the rotational direction of flagella during chemotaxis.</text>
</comment>
<evidence type="ECO:0000256" key="9">
    <source>
        <dbReference type="ARBA" id="ARBA00023136"/>
    </source>
</evidence>
<feature type="chain" id="PRO_5041381068" description="Flagellar protein FliL" evidence="11">
    <location>
        <begin position="21"/>
        <end position="143"/>
    </location>
</feature>
<keyword evidence="6" id="KW-0812">Transmembrane</keyword>
<evidence type="ECO:0000256" key="3">
    <source>
        <dbReference type="ARBA" id="ARBA00008281"/>
    </source>
</evidence>
<evidence type="ECO:0000256" key="7">
    <source>
        <dbReference type="ARBA" id="ARBA00022779"/>
    </source>
</evidence>
<keyword evidence="13" id="KW-1185">Reference proteome</keyword>
<keyword evidence="7 10" id="KW-0283">Flagellar rotation</keyword>
<dbReference type="AlphaFoldDB" id="A0AA37S4D9"/>
<evidence type="ECO:0000256" key="6">
    <source>
        <dbReference type="ARBA" id="ARBA00022692"/>
    </source>
</evidence>
<keyword evidence="11" id="KW-0732">Signal</keyword>
<dbReference type="GO" id="GO:0009425">
    <property type="term" value="C:bacterial-type flagellum basal body"/>
    <property type="evidence" value="ECO:0007669"/>
    <property type="project" value="InterPro"/>
</dbReference>
<dbReference type="GO" id="GO:0071973">
    <property type="term" value="P:bacterial-type flagellum-dependent cell motility"/>
    <property type="evidence" value="ECO:0007669"/>
    <property type="project" value="InterPro"/>
</dbReference>
<keyword evidence="10" id="KW-0997">Cell inner membrane</keyword>
<keyword evidence="5 10" id="KW-0145">Chemotaxis</keyword>
<evidence type="ECO:0000256" key="10">
    <source>
        <dbReference type="RuleBase" id="RU364125"/>
    </source>
</evidence>
<proteinExistence type="inferred from homology"/>
<name>A0AA37S4D9_9GAMM</name>
<evidence type="ECO:0000256" key="1">
    <source>
        <dbReference type="ARBA" id="ARBA00002254"/>
    </source>
</evidence>
<evidence type="ECO:0000256" key="2">
    <source>
        <dbReference type="ARBA" id="ARBA00004162"/>
    </source>
</evidence>
<dbReference type="InterPro" id="IPR005503">
    <property type="entry name" value="FliL"/>
</dbReference>
<organism evidence="12 13">
    <name type="scientific">Pseudoalteromonas tetraodonis GFC</name>
    <dbReference type="NCBI Taxonomy" id="1315271"/>
    <lineage>
        <taxon>Bacteria</taxon>
        <taxon>Pseudomonadati</taxon>
        <taxon>Pseudomonadota</taxon>
        <taxon>Gammaproteobacteria</taxon>
        <taxon>Alteromonadales</taxon>
        <taxon>Pseudoalteromonadaceae</taxon>
        <taxon>Pseudoalteromonas</taxon>
    </lineage>
</organism>
<evidence type="ECO:0000313" key="12">
    <source>
        <dbReference type="EMBL" id="GLQ03492.1"/>
    </source>
</evidence>
<protein>
    <recommendedName>
        <fullName evidence="10">Flagellar protein FliL</fullName>
    </recommendedName>
</protein>